<organism evidence="4 5">
    <name type="scientific">Oerskovia douganii</name>
    <dbReference type="NCBI Taxonomy" id="2762210"/>
    <lineage>
        <taxon>Bacteria</taxon>
        <taxon>Bacillati</taxon>
        <taxon>Actinomycetota</taxon>
        <taxon>Actinomycetes</taxon>
        <taxon>Micrococcales</taxon>
        <taxon>Cellulomonadaceae</taxon>
        <taxon>Oerskovia</taxon>
    </lineage>
</organism>
<feature type="transmembrane region" description="Helical" evidence="2">
    <location>
        <begin position="243"/>
        <end position="264"/>
    </location>
</feature>
<keyword evidence="3" id="KW-0732">Signal</keyword>
<evidence type="ECO:0000256" key="3">
    <source>
        <dbReference type="SAM" id="SignalP"/>
    </source>
</evidence>
<feature type="chain" id="PRO_5039329332" description="Gram-positive cocci surface proteins LPxTG domain-containing protein" evidence="3">
    <location>
        <begin position="24"/>
        <end position="270"/>
    </location>
</feature>
<keyword evidence="2" id="KW-1133">Transmembrane helix</keyword>
<dbReference type="AlphaFoldDB" id="A0A9D5YXD0"/>
<feature type="signal peptide" evidence="3">
    <location>
        <begin position="1"/>
        <end position="23"/>
    </location>
</feature>
<name>A0A9D5YXD0_9CELL</name>
<protein>
    <recommendedName>
        <fullName evidence="6">Gram-positive cocci surface proteins LPxTG domain-containing protein</fullName>
    </recommendedName>
</protein>
<dbReference type="EMBL" id="JACSPN010000001">
    <property type="protein sequence ID" value="MBE7698767.1"/>
    <property type="molecule type" value="Genomic_DNA"/>
</dbReference>
<accession>A0A9D5YXD0</accession>
<dbReference type="RefSeq" id="WP_193718118.1">
    <property type="nucleotide sequence ID" value="NZ_JACSPN010000001.1"/>
</dbReference>
<feature type="compositionally biased region" description="Pro residues" evidence="1">
    <location>
        <begin position="134"/>
        <end position="144"/>
    </location>
</feature>
<gene>
    <name evidence="4" type="ORF">H9623_00410</name>
</gene>
<evidence type="ECO:0000313" key="5">
    <source>
        <dbReference type="Proteomes" id="UP000822993"/>
    </source>
</evidence>
<keyword evidence="2" id="KW-0812">Transmembrane</keyword>
<keyword evidence="2" id="KW-0472">Membrane</keyword>
<comment type="caution">
    <text evidence="4">The sequence shown here is derived from an EMBL/GenBank/DDBJ whole genome shotgun (WGS) entry which is preliminary data.</text>
</comment>
<feature type="region of interest" description="Disordered" evidence="1">
    <location>
        <begin position="122"/>
        <end position="205"/>
    </location>
</feature>
<feature type="compositionally biased region" description="Low complexity" evidence="1">
    <location>
        <begin position="122"/>
        <end position="133"/>
    </location>
</feature>
<feature type="compositionally biased region" description="Low complexity" evidence="1">
    <location>
        <begin position="145"/>
        <end position="182"/>
    </location>
</feature>
<keyword evidence="5" id="KW-1185">Reference proteome</keyword>
<reference evidence="4 5" key="1">
    <citation type="submission" date="2020-08" db="EMBL/GenBank/DDBJ databases">
        <title>A Genomic Blueprint of the Chicken Gut Microbiome.</title>
        <authorList>
            <person name="Gilroy R."/>
            <person name="Ravi A."/>
            <person name="Getino M."/>
            <person name="Pursley I."/>
            <person name="Horton D.L."/>
            <person name="Alikhan N.-F."/>
            <person name="Baker D."/>
            <person name="Gharbi K."/>
            <person name="Hall N."/>
            <person name="Watson M."/>
            <person name="Adriaenssens E.M."/>
            <person name="Foster-Nyarko E."/>
            <person name="Jarju S."/>
            <person name="Secka A."/>
            <person name="Antonio M."/>
            <person name="Oren A."/>
            <person name="Chaudhuri R."/>
            <person name="La Ragione R.M."/>
            <person name="Hildebrand F."/>
            <person name="Pallen M.J."/>
        </authorList>
    </citation>
    <scope>NUCLEOTIDE SEQUENCE [LARGE SCALE GENOMIC DNA]</scope>
    <source>
        <strain evidence="4 5">Sa1BUA8</strain>
    </source>
</reference>
<evidence type="ECO:0000256" key="2">
    <source>
        <dbReference type="SAM" id="Phobius"/>
    </source>
</evidence>
<evidence type="ECO:0008006" key="6">
    <source>
        <dbReference type="Google" id="ProtNLM"/>
    </source>
</evidence>
<evidence type="ECO:0000313" key="4">
    <source>
        <dbReference type="EMBL" id="MBE7698767.1"/>
    </source>
</evidence>
<proteinExistence type="predicted"/>
<dbReference type="Proteomes" id="UP000822993">
    <property type="component" value="Unassembled WGS sequence"/>
</dbReference>
<sequence length="270" mass="26630">MRAVPVALLTTAILAATPAIAFAGSDSPTPYTVTADGVTLPTGRVFHEHDHVNYRATALDGTGGRDFNLHLESGNGRSTATHIGAGSLDFADAAAAFPTGYCVTWVQVAGFDEHFGEGRQEPVCTPAPATPVTRPAPVPRPAPVSPGVAVPDGGAPVDSPVTEPSPTSPETPATPGTTPVTTPDDEGLAATGPAPEATAVEVPDATPVAKTLVDTSTEAAPVTADGSAASAPEGGLAATGSNALLLGGGAVVLLAAGTGAVLLGRRARRA</sequence>
<evidence type="ECO:0000256" key="1">
    <source>
        <dbReference type="SAM" id="MobiDB-lite"/>
    </source>
</evidence>